<feature type="compositionally biased region" description="Polar residues" evidence="1">
    <location>
        <begin position="7"/>
        <end position="16"/>
    </location>
</feature>
<feature type="region of interest" description="Disordered" evidence="1">
    <location>
        <begin position="280"/>
        <end position="300"/>
    </location>
</feature>
<evidence type="ECO:0000313" key="3">
    <source>
        <dbReference type="Proteomes" id="UP000265515"/>
    </source>
</evidence>
<sequence>MVDTRSGKSTAPQSEAEQARIAATLRERKQKKELLRQAKIKAIEEEQAVKKKKLEEELRRLQQEEEEKKKAAEEEVTAKEEEEEEAEPLERRRTRERGEISGTKGEDPWIEKKISEWVANLSVGEEEEAMLYVPQEEKDAVVREFEAMDNPLDRHVLENEKKLEWKLRLAREKKRKREEVSRMAKEMEKVHSCRREVEAQQDIQAKLDKVLTNIEILGQAWTEQQLTSQGQDMALHPVRLGFRDFARDIVTHMGSQVQRLKEGAEKFCTGTLEGAKAIAAAETEARPRKEPESSSSQMRMAGSLKRISIIGRLV</sequence>
<accession>A0A388LTC0</accession>
<gene>
    <name evidence="2" type="ORF">CBR_g40204</name>
</gene>
<feature type="compositionally biased region" description="Basic and acidic residues" evidence="1">
    <location>
        <begin position="88"/>
        <end position="107"/>
    </location>
</feature>
<evidence type="ECO:0000256" key="1">
    <source>
        <dbReference type="SAM" id="MobiDB-lite"/>
    </source>
</evidence>
<name>A0A388LTC0_CHABU</name>
<keyword evidence="3" id="KW-1185">Reference proteome</keyword>
<proteinExistence type="predicted"/>
<dbReference type="Proteomes" id="UP000265515">
    <property type="component" value="Unassembled WGS sequence"/>
</dbReference>
<feature type="compositionally biased region" description="Basic and acidic residues" evidence="1">
    <location>
        <begin position="61"/>
        <end position="79"/>
    </location>
</feature>
<feature type="region of interest" description="Disordered" evidence="1">
    <location>
        <begin position="61"/>
        <end position="107"/>
    </location>
</feature>
<dbReference type="AlphaFoldDB" id="A0A388LTC0"/>
<protein>
    <submittedName>
        <fullName evidence="2">Uncharacterized protein</fullName>
    </submittedName>
</protein>
<feature type="compositionally biased region" description="Basic and acidic residues" evidence="1">
    <location>
        <begin position="283"/>
        <end position="292"/>
    </location>
</feature>
<dbReference type="EMBL" id="BFEA01000524">
    <property type="protein sequence ID" value="GBG85566.1"/>
    <property type="molecule type" value="Genomic_DNA"/>
</dbReference>
<organism evidence="2 3">
    <name type="scientific">Chara braunii</name>
    <name type="common">Braun's stonewort</name>
    <dbReference type="NCBI Taxonomy" id="69332"/>
    <lineage>
        <taxon>Eukaryota</taxon>
        <taxon>Viridiplantae</taxon>
        <taxon>Streptophyta</taxon>
        <taxon>Charophyceae</taxon>
        <taxon>Charales</taxon>
        <taxon>Characeae</taxon>
        <taxon>Chara</taxon>
    </lineage>
</organism>
<feature type="region of interest" description="Disordered" evidence="1">
    <location>
        <begin position="1"/>
        <end position="24"/>
    </location>
</feature>
<reference evidence="2 3" key="1">
    <citation type="journal article" date="2018" name="Cell">
        <title>The Chara Genome: Secondary Complexity and Implications for Plant Terrestrialization.</title>
        <authorList>
            <person name="Nishiyama T."/>
            <person name="Sakayama H."/>
            <person name="Vries J.D."/>
            <person name="Buschmann H."/>
            <person name="Saint-Marcoux D."/>
            <person name="Ullrich K.K."/>
            <person name="Haas F.B."/>
            <person name="Vanderstraeten L."/>
            <person name="Becker D."/>
            <person name="Lang D."/>
            <person name="Vosolsobe S."/>
            <person name="Rombauts S."/>
            <person name="Wilhelmsson P.K.I."/>
            <person name="Janitza P."/>
            <person name="Kern R."/>
            <person name="Heyl A."/>
            <person name="Rumpler F."/>
            <person name="Villalobos L.I.A.C."/>
            <person name="Clay J.M."/>
            <person name="Skokan R."/>
            <person name="Toyoda A."/>
            <person name="Suzuki Y."/>
            <person name="Kagoshima H."/>
            <person name="Schijlen E."/>
            <person name="Tajeshwar N."/>
            <person name="Catarino B."/>
            <person name="Hetherington A.J."/>
            <person name="Saltykova A."/>
            <person name="Bonnot C."/>
            <person name="Breuninger H."/>
            <person name="Symeonidi A."/>
            <person name="Radhakrishnan G.V."/>
            <person name="Van Nieuwerburgh F."/>
            <person name="Deforce D."/>
            <person name="Chang C."/>
            <person name="Karol K.G."/>
            <person name="Hedrich R."/>
            <person name="Ulvskov P."/>
            <person name="Glockner G."/>
            <person name="Delwiche C.F."/>
            <person name="Petrasek J."/>
            <person name="Van de Peer Y."/>
            <person name="Friml J."/>
            <person name="Beilby M."/>
            <person name="Dolan L."/>
            <person name="Kohara Y."/>
            <person name="Sugano S."/>
            <person name="Fujiyama A."/>
            <person name="Delaux P.-M."/>
            <person name="Quint M."/>
            <person name="TheiBen G."/>
            <person name="Hagemann M."/>
            <person name="Harholt J."/>
            <person name="Dunand C."/>
            <person name="Zachgo S."/>
            <person name="Langdale J."/>
            <person name="Maumus F."/>
            <person name="Straeten D.V.D."/>
            <person name="Gould S.B."/>
            <person name="Rensing S.A."/>
        </authorList>
    </citation>
    <scope>NUCLEOTIDE SEQUENCE [LARGE SCALE GENOMIC DNA]</scope>
    <source>
        <strain evidence="2 3">S276</strain>
    </source>
</reference>
<dbReference type="Gramene" id="GBG85566">
    <property type="protein sequence ID" value="GBG85566"/>
    <property type="gene ID" value="CBR_g40204"/>
</dbReference>
<evidence type="ECO:0000313" key="2">
    <source>
        <dbReference type="EMBL" id="GBG85566.1"/>
    </source>
</evidence>
<comment type="caution">
    <text evidence="2">The sequence shown here is derived from an EMBL/GenBank/DDBJ whole genome shotgun (WGS) entry which is preliminary data.</text>
</comment>